<sequence>MDLKTDGTPPRDSLDENTYLIAPAEASARSSHTPSKQSSTSTRDHAWNILLSTTLSRLGSRTWEFATPLLLLEWSPGSLAAPATLGLASALFRTLVSPWLGGLADEWNRMNTVLIGTSMQALGCLVSVGALILYNFLIENNVSGDKRALERLVSLAVVIAAGVVEALGAQLTSVSVKKEWLPLVFDESANSQVSFSKEKRTILALVDLPDRITLSFINTTMTNIDLISAMFGPILAGWILEVLGFGSDSIQRGFAVIALVNVISFVPEIYLLRRVYLSCPSLQRSRGNCRGNSQSSSQPVVTAENSPLGKKGDSSVEQDLAPWVVWSNHPSGLPLLTLSLASLYMTALSPSGVVLTSYLVTIGLSPTAIGAFRGVGAISGVIGICSFSLLRKGDNGDREADERAALSASIKSIELLRRLSLAFLLLEVVSVLVAAAAYATCDTAYVISPLVKSSEALPWQILLFLGAIVVSRAGLYSFDVGVLEIEQYLVDERYRNAVGSVEGALCSLCEMGMYVLSILLPKPSQFGWQVGVSATAVSFGGVCFAAFLCLYHMHLHHHHEDDDDGHSHHHNLRCHHHNHKHTLQQERELNEFGYHVHLHRHGPLRTQISWSNLRLGW</sequence>
<keyword evidence="4 7" id="KW-0812">Transmembrane</keyword>
<dbReference type="GO" id="GO:0005381">
    <property type="term" value="F:iron ion transmembrane transporter activity"/>
    <property type="evidence" value="ECO:0007669"/>
    <property type="project" value="UniProtKB-UniRule"/>
</dbReference>
<evidence type="ECO:0000256" key="1">
    <source>
        <dbReference type="ARBA" id="ARBA00004141"/>
    </source>
</evidence>
<evidence type="ECO:0000256" key="4">
    <source>
        <dbReference type="ARBA" id="ARBA00022692"/>
    </source>
</evidence>
<evidence type="ECO:0000256" key="3">
    <source>
        <dbReference type="ARBA" id="ARBA00022448"/>
    </source>
</evidence>
<comment type="caution">
    <text evidence="7">Lacks conserved residue(s) required for the propagation of feature annotation.</text>
</comment>
<feature type="transmembrane region" description="Helical" evidence="7">
    <location>
        <begin position="226"/>
        <end position="247"/>
    </location>
</feature>
<dbReference type="Gene3D" id="1.20.1250.20">
    <property type="entry name" value="MFS general substrate transporter like domains"/>
    <property type="match status" value="1"/>
</dbReference>
<accession>A0ABD3PWI2</accession>
<keyword evidence="5 7" id="KW-1133">Transmembrane helix</keyword>
<dbReference type="PANTHER" id="PTHR11660:SF57">
    <property type="entry name" value="SOLUTE CARRIER FAMILY 40 MEMBER"/>
    <property type="match status" value="1"/>
</dbReference>
<evidence type="ECO:0000256" key="8">
    <source>
        <dbReference type="SAM" id="MobiDB-lite"/>
    </source>
</evidence>
<evidence type="ECO:0000256" key="5">
    <source>
        <dbReference type="ARBA" id="ARBA00022989"/>
    </source>
</evidence>
<dbReference type="Proteomes" id="UP001516023">
    <property type="component" value="Unassembled WGS sequence"/>
</dbReference>
<evidence type="ECO:0000256" key="6">
    <source>
        <dbReference type="ARBA" id="ARBA00023136"/>
    </source>
</evidence>
<dbReference type="AlphaFoldDB" id="A0ABD3PWI2"/>
<reference evidence="9 10" key="1">
    <citation type="journal article" date="2020" name="G3 (Bethesda)">
        <title>Improved Reference Genome for Cyclotella cryptica CCMP332, a Model for Cell Wall Morphogenesis, Salinity Adaptation, and Lipid Production in Diatoms (Bacillariophyta).</title>
        <authorList>
            <person name="Roberts W.R."/>
            <person name="Downey K.M."/>
            <person name="Ruck E.C."/>
            <person name="Traller J.C."/>
            <person name="Alverson A.J."/>
        </authorList>
    </citation>
    <scope>NUCLEOTIDE SEQUENCE [LARGE SCALE GENOMIC DNA]</scope>
    <source>
        <strain evidence="9 10">CCMP332</strain>
    </source>
</reference>
<feature type="compositionally biased region" description="Polar residues" evidence="8">
    <location>
        <begin position="288"/>
        <end position="305"/>
    </location>
</feature>
<dbReference type="PANTHER" id="PTHR11660">
    <property type="entry name" value="SOLUTE CARRIER FAMILY 40 MEMBER"/>
    <property type="match status" value="1"/>
</dbReference>
<protein>
    <recommendedName>
        <fullName evidence="7">Solute carrier family 40 member</fullName>
    </recommendedName>
</protein>
<name>A0ABD3PWI2_9STRA</name>
<feature type="transmembrane region" description="Helical" evidence="7">
    <location>
        <begin position="253"/>
        <end position="272"/>
    </location>
</feature>
<keyword evidence="6 7" id="KW-0472">Membrane</keyword>
<keyword evidence="7" id="KW-0406">Ion transport</keyword>
<feature type="transmembrane region" description="Helical" evidence="7">
    <location>
        <begin position="526"/>
        <end position="551"/>
    </location>
</feature>
<dbReference type="InterPro" id="IPR009716">
    <property type="entry name" value="Ferroportin-1"/>
</dbReference>
<evidence type="ECO:0000313" key="9">
    <source>
        <dbReference type="EMBL" id="KAL3792127.1"/>
    </source>
</evidence>
<comment type="function">
    <text evidence="7">May be involved in iron transport and iron homeostasis.</text>
</comment>
<dbReference type="EMBL" id="JABMIG020000105">
    <property type="protein sequence ID" value="KAL3792127.1"/>
    <property type="molecule type" value="Genomic_DNA"/>
</dbReference>
<feature type="transmembrane region" description="Helical" evidence="7">
    <location>
        <begin position="371"/>
        <end position="390"/>
    </location>
</feature>
<feature type="region of interest" description="Disordered" evidence="8">
    <location>
        <begin position="288"/>
        <end position="314"/>
    </location>
</feature>
<feature type="transmembrane region" description="Helical" evidence="7">
    <location>
        <begin position="113"/>
        <end position="136"/>
    </location>
</feature>
<dbReference type="SUPFAM" id="SSF103473">
    <property type="entry name" value="MFS general substrate transporter"/>
    <property type="match status" value="2"/>
</dbReference>
<comment type="subcellular location">
    <subcellularLocation>
        <location evidence="1 7">Membrane</location>
        <topology evidence="1 7">Multi-pass membrane protein</topology>
    </subcellularLocation>
</comment>
<dbReference type="InterPro" id="IPR036259">
    <property type="entry name" value="MFS_trans_sf"/>
</dbReference>
<evidence type="ECO:0000256" key="2">
    <source>
        <dbReference type="ARBA" id="ARBA00006279"/>
    </source>
</evidence>
<feature type="transmembrane region" description="Helical" evidence="7">
    <location>
        <begin position="459"/>
        <end position="478"/>
    </location>
</feature>
<keyword evidence="3 7" id="KW-0813">Transport</keyword>
<evidence type="ECO:0000256" key="7">
    <source>
        <dbReference type="RuleBase" id="RU365065"/>
    </source>
</evidence>
<dbReference type="GO" id="GO:0016020">
    <property type="term" value="C:membrane"/>
    <property type="evidence" value="ECO:0007669"/>
    <property type="project" value="UniProtKB-SubCell"/>
</dbReference>
<comment type="similarity">
    <text evidence="2 7">Belongs to the ferroportin (FP) (TC 2.A.100) family. SLC40A subfamily.</text>
</comment>
<evidence type="ECO:0000313" key="10">
    <source>
        <dbReference type="Proteomes" id="UP001516023"/>
    </source>
</evidence>
<gene>
    <name evidence="9" type="ORF">HJC23_013401</name>
</gene>
<feature type="transmembrane region" description="Helical" evidence="7">
    <location>
        <begin position="419"/>
        <end position="439"/>
    </location>
</feature>
<dbReference type="Pfam" id="PF06963">
    <property type="entry name" value="FPN1"/>
    <property type="match status" value="1"/>
</dbReference>
<organism evidence="9 10">
    <name type="scientific">Cyclotella cryptica</name>
    <dbReference type="NCBI Taxonomy" id="29204"/>
    <lineage>
        <taxon>Eukaryota</taxon>
        <taxon>Sar</taxon>
        <taxon>Stramenopiles</taxon>
        <taxon>Ochrophyta</taxon>
        <taxon>Bacillariophyta</taxon>
        <taxon>Coscinodiscophyceae</taxon>
        <taxon>Thalassiosirophycidae</taxon>
        <taxon>Stephanodiscales</taxon>
        <taxon>Stephanodiscaceae</taxon>
        <taxon>Cyclotella</taxon>
    </lineage>
</organism>
<proteinExistence type="inferred from homology"/>
<feature type="transmembrane region" description="Helical" evidence="7">
    <location>
        <begin position="499"/>
        <end position="520"/>
    </location>
</feature>
<comment type="caution">
    <text evidence="9">The sequence shown here is derived from an EMBL/GenBank/DDBJ whole genome shotgun (WGS) entry which is preliminary data.</text>
</comment>
<feature type="transmembrane region" description="Helical" evidence="7">
    <location>
        <begin position="148"/>
        <end position="168"/>
    </location>
</feature>
<keyword evidence="10" id="KW-1185">Reference proteome</keyword>